<dbReference type="OrthoDB" id="5296765at2"/>
<dbReference type="RefSeq" id="WP_130608095.1">
    <property type="nucleotide sequence ID" value="NZ_AP019368.1"/>
</dbReference>
<feature type="domain" description="ABC transporter" evidence="10">
    <location>
        <begin position="4"/>
        <end position="240"/>
    </location>
</feature>
<dbReference type="GO" id="GO:0005524">
    <property type="term" value="F:ATP binding"/>
    <property type="evidence" value="ECO:0007669"/>
    <property type="project" value="UniProtKB-KW"/>
</dbReference>
<dbReference type="Pfam" id="PF00005">
    <property type="entry name" value="ABC_tran"/>
    <property type="match status" value="1"/>
</dbReference>
<keyword evidence="3" id="KW-1003">Cell membrane</keyword>
<comment type="subcellular location">
    <subcellularLocation>
        <location evidence="1">Cell membrane</location>
        <topology evidence="1">Peripheral membrane protein</topology>
    </subcellularLocation>
</comment>
<evidence type="ECO:0000256" key="5">
    <source>
        <dbReference type="ARBA" id="ARBA00022741"/>
    </source>
</evidence>
<dbReference type="InterPro" id="IPR003593">
    <property type="entry name" value="AAA+_ATPase"/>
</dbReference>
<accession>A0A4P2VM04</accession>
<dbReference type="EMBL" id="AP019368">
    <property type="protein sequence ID" value="BBH53034.1"/>
    <property type="molecule type" value="Genomic_DNA"/>
</dbReference>
<dbReference type="PROSITE" id="PS50893">
    <property type="entry name" value="ABC_TRANSPORTER_2"/>
    <property type="match status" value="1"/>
</dbReference>
<dbReference type="SMART" id="SM00382">
    <property type="entry name" value="AAA"/>
    <property type="match status" value="1"/>
</dbReference>
<organism evidence="11 12">
    <name type="scientific">Fluviispira sanaruensis</name>
    <dbReference type="NCBI Taxonomy" id="2493639"/>
    <lineage>
        <taxon>Bacteria</taxon>
        <taxon>Pseudomonadati</taxon>
        <taxon>Bdellovibrionota</taxon>
        <taxon>Oligoflexia</taxon>
        <taxon>Silvanigrellales</taxon>
        <taxon>Silvanigrellaceae</taxon>
        <taxon>Fluviispira</taxon>
    </lineage>
</organism>
<dbReference type="InterPro" id="IPR051535">
    <property type="entry name" value="Siderophore_ABC-ATPase"/>
</dbReference>
<evidence type="ECO:0000256" key="3">
    <source>
        <dbReference type="ARBA" id="ARBA00022475"/>
    </source>
</evidence>
<dbReference type="SUPFAM" id="SSF52540">
    <property type="entry name" value="P-loop containing nucleoside triphosphate hydrolases"/>
    <property type="match status" value="1"/>
</dbReference>
<keyword evidence="4" id="KW-0410">Iron transport</keyword>
<keyword evidence="2" id="KW-0813">Transport</keyword>
<keyword evidence="7" id="KW-0408">Iron</keyword>
<reference evidence="11 12" key="1">
    <citation type="submission" date="2018-12" db="EMBL/GenBank/DDBJ databases">
        <title>Rubrispira sanarue gen. nov., sp., nov., a member of the order Silvanigrellales, isolated from a brackish lake in Hamamatsu Japan.</title>
        <authorList>
            <person name="Maejima Y."/>
            <person name="Iino T."/>
            <person name="Muraguchi Y."/>
            <person name="Fukuda K."/>
            <person name="Nojiri H."/>
            <person name="Ohkuma M."/>
            <person name="Moriuchi R."/>
            <person name="Dohra H."/>
            <person name="Kimbara K."/>
            <person name="Shintani M."/>
        </authorList>
    </citation>
    <scope>NUCLEOTIDE SEQUENCE [LARGE SCALE GENOMIC DNA]</scope>
    <source>
        <strain evidence="11 12">RF1110005</strain>
    </source>
</reference>
<name>A0A4P2VM04_FLUSA</name>
<dbReference type="InterPro" id="IPR027417">
    <property type="entry name" value="P-loop_NTPase"/>
</dbReference>
<dbReference type="PANTHER" id="PTHR42771">
    <property type="entry name" value="IRON(3+)-HYDROXAMATE IMPORT ATP-BINDING PROTEIN FHUC"/>
    <property type="match status" value="1"/>
</dbReference>
<evidence type="ECO:0000256" key="1">
    <source>
        <dbReference type="ARBA" id="ARBA00004202"/>
    </source>
</evidence>
<dbReference type="GO" id="GO:0005886">
    <property type="term" value="C:plasma membrane"/>
    <property type="evidence" value="ECO:0007669"/>
    <property type="project" value="UniProtKB-SubCell"/>
</dbReference>
<dbReference type="InterPro" id="IPR003439">
    <property type="entry name" value="ABC_transporter-like_ATP-bd"/>
</dbReference>
<evidence type="ECO:0000256" key="7">
    <source>
        <dbReference type="ARBA" id="ARBA00023004"/>
    </source>
</evidence>
<dbReference type="Proteomes" id="UP000291236">
    <property type="component" value="Chromosome"/>
</dbReference>
<evidence type="ECO:0000313" key="11">
    <source>
        <dbReference type="EMBL" id="BBH53034.1"/>
    </source>
</evidence>
<dbReference type="CDD" id="cd03214">
    <property type="entry name" value="ABC_Iron-Siderophores_B12_Hemin"/>
    <property type="match status" value="1"/>
</dbReference>
<evidence type="ECO:0000259" key="10">
    <source>
        <dbReference type="PROSITE" id="PS50893"/>
    </source>
</evidence>
<evidence type="ECO:0000256" key="4">
    <source>
        <dbReference type="ARBA" id="ARBA00022496"/>
    </source>
</evidence>
<dbReference type="GO" id="GO:0006826">
    <property type="term" value="P:iron ion transport"/>
    <property type="evidence" value="ECO:0007669"/>
    <property type="project" value="UniProtKB-KW"/>
</dbReference>
<dbReference type="InterPro" id="IPR017871">
    <property type="entry name" value="ABC_transporter-like_CS"/>
</dbReference>
<dbReference type="KEGG" id="sbf:JCM31447_14770"/>
<evidence type="ECO:0000256" key="8">
    <source>
        <dbReference type="ARBA" id="ARBA00023065"/>
    </source>
</evidence>
<evidence type="ECO:0000256" key="6">
    <source>
        <dbReference type="ARBA" id="ARBA00022840"/>
    </source>
</evidence>
<dbReference type="GO" id="GO:0016887">
    <property type="term" value="F:ATP hydrolysis activity"/>
    <property type="evidence" value="ECO:0007669"/>
    <property type="project" value="InterPro"/>
</dbReference>
<keyword evidence="5" id="KW-0547">Nucleotide-binding</keyword>
<evidence type="ECO:0000256" key="2">
    <source>
        <dbReference type="ARBA" id="ARBA00022448"/>
    </source>
</evidence>
<dbReference type="Gene3D" id="3.40.50.300">
    <property type="entry name" value="P-loop containing nucleotide triphosphate hydrolases"/>
    <property type="match status" value="1"/>
</dbReference>
<protein>
    <submittedName>
        <fullName evidence="11">Iron-enterobactin transporter ATP-binding protein</fullName>
    </submittedName>
</protein>
<keyword evidence="12" id="KW-1185">Reference proteome</keyword>
<keyword evidence="8" id="KW-0406">Ion transport</keyword>
<keyword evidence="6 11" id="KW-0067">ATP-binding</keyword>
<dbReference type="AlphaFoldDB" id="A0A4P2VM04"/>
<evidence type="ECO:0000256" key="9">
    <source>
        <dbReference type="ARBA" id="ARBA00023136"/>
    </source>
</evidence>
<gene>
    <name evidence="11" type="ORF">JCM31447_14770</name>
</gene>
<dbReference type="FunFam" id="3.40.50.300:FF:000134">
    <property type="entry name" value="Iron-enterobactin ABC transporter ATP-binding protein"/>
    <property type="match status" value="1"/>
</dbReference>
<keyword evidence="9" id="KW-0472">Membrane</keyword>
<dbReference type="PROSITE" id="PS00211">
    <property type="entry name" value="ABC_TRANSPORTER_1"/>
    <property type="match status" value="1"/>
</dbReference>
<sequence length="260" mass="29409">MACISVQGLTAAYEKVKILQQIDLEFFQNKVTSIVGPNGSGKSTLLKTIAGSLKPESGTIHINNRLMQDFKKKELAKILAFLPQSPETPKDITVEQLVAYGRYSHQAIFKNTKYEDKKIIDWALSATNLMQMAQASISDLSGGQRQRAWIAMALAQNSDCLFLDEVTTYLDIRHQIEILNLLKKLNKKSAKTIIMVLHDINHALHYSDYIVVVKNGKIYAHESIESILENKVLESAFKVKFKVLYDENKKPFIVCNELIH</sequence>
<dbReference type="PANTHER" id="PTHR42771:SF4">
    <property type="entry name" value="IRON(3+)-HYDROXAMATE IMPORT ATP-BINDING PROTEIN FHUC"/>
    <property type="match status" value="1"/>
</dbReference>
<proteinExistence type="predicted"/>
<evidence type="ECO:0000313" key="12">
    <source>
        <dbReference type="Proteomes" id="UP000291236"/>
    </source>
</evidence>